<evidence type="ECO:0000313" key="5">
    <source>
        <dbReference type="EMBL" id="PJM75906.1"/>
    </source>
</evidence>
<dbReference type="GO" id="GO:0003700">
    <property type="term" value="F:DNA-binding transcription factor activity"/>
    <property type="evidence" value="ECO:0007669"/>
    <property type="project" value="InterPro"/>
</dbReference>
<dbReference type="CDD" id="cd07377">
    <property type="entry name" value="WHTH_GntR"/>
    <property type="match status" value="1"/>
</dbReference>
<dbReference type="Pfam" id="PF00392">
    <property type="entry name" value="GntR"/>
    <property type="match status" value="1"/>
</dbReference>
<dbReference type="InterPro" id="IPR036388">
    <property type="entry name" value="WH-like_DNA-bd_sf"/>
</dbReference>
<keyword evidence="3" id="KW-0804">Transcription</keyword>
<organism evidence="5 6">
    <name type="scientific">Bifidobacterium simiarum</name>
    <dbReference type="NCBI Taxonomy" id="2045441"/>
    <lineage>
        <taxon>Bacteria</taxon>
        <taxon>Bacillati</taxon>
        <taxon>Actinomycetota</taxon>
        <taxon>Actinomycetes</taxon>
        <taxon>Bifidobacteriales</taxon>
        <taxon>Bifidobacteriaceae</taxon>
        <taxon>Bifidobacterium</taxon>
    </lineage>
</organism>
<sequence length="118" mass="12825">MTFSIDHASPIPAFDQISMQIDGLIRSGLLEPGTELPSIRRLSQDLNVSTGTVRHAYAELESRGLIITSPGRAARVAPKSKMSCDVLAAIQCLVEAARKKNVDLNATQSVLTTMWSMR</sequence>
<accession>A0A2M9HGG9</accession>
<keyword evidence="1" id="KW-0805">Transcription regulation</keyword>
<dbReference type="EMBL" id="PEBK01000002">
    <property type="protein sequence ID" value="PJM75906.1"/>
    <property type="molecule type" value="Genomic_DNA"/>
</dbReference>
<proteinExistence type="predicted"/>
<evidence type="ECO:0000256" key="3">
    <source>
        <dbReference type="ARBA" id="ARBA00023163"/>
    </source>
</evidence>
<dbReference type="PRINTS" id="PR00035">
    <property type="entry name" value="HTHGNTR"/>
</dbReference>
<keyword evidence="6" id="KW-1185">Reference proteome</keyword>
<dbReference type="GO" id="GO:0003677">
    <property type="term" value="F:DNA binding"/>
    <property type="evidence" value="ECO:0007669"/>
    <property type="project" value="UniProtKB-KW"/>
</dbReference>
<evidence type="ECO:0000256" key="1">
    <source>
        <dbReference type="ARBA" id="ARBA00023015"/>
    </source>
</evidence>
<dbReference type="InterPro" id="IPR036390">
    <property type="entry name" value="WH_DNA-bd_sf"/>
</dbReference>
<evidence type="ECO:0000259" key="4">
    <source>
        <dbReference type="PROSITE" id="PS50949"/>
    </source>
</evidence>
<dbReference type="PANTHER" id="PTHR38445:SF7">
    <property type="entry name" value="GNTR-FAMILY TRANSCRIPTIONAL REGULATOR"/>
    <property type="match status" value="1"/>
</dbReference>
<evidence type="ECO:0000313" key="6">
    <source>
        <dbReference type="Proteomes" id="UP000231451"/>
    </source>
</evidence>
<dbReference type="InterPro" id="IPR000524">
    <property type="entry name" value="Tscrpt_reg_HTH_GntR"/>
</dbReference>
<name>A0A2M9HGG9_9BIFI</name>
<reference evidence="5 6" key="1">
    <citation type="submission" date="2017-10" db="EMBL/GenBank/DDBJ databases">
        <title>Draft genome sequences of strains TRE 1, TRE 9, TRE H and TRI 7, isolated from tamarins, belonging to four potential novel Bifidobacterium species.</title>
        <authorList>
            <person name="Mattarelli P."/>
            <person name="Modesto M."/>
            <person name="Puglisi E."/>
            <person name="Morelli L."/>
            <person name="Spezio C."/>
            <person name="Bonetti A."/>
            <person name="Sandri C."/>
        </authorList>
    </citation>
    <scope>NUCLEOTIDE SEQUENCE [LARGE SCALE GENOMIC DNA]</scope>
    <source>
        <strain evidence="6">TRI7</strain>
    </source>
</reference>
<dbReference type="SMART" id="SM00345">
    <property type="entry name" value="HTH_GNTR"/>
    <property type="match status" value="1"/>
</dbReference>
<evidence type="ECO:0000256" key="2">
    <source>
        <dbReference type="ARBA" id="ARBA00023125"/>
    </source>
</evidence>
<dbReference type="OrthoDB" id="4307011at2"/>
<dbReference type="Proteomes" id="UP000231451">
    <property type="component" value="Unassembled WGS sequence"/>
</dbReference>
<dbReference type="Gene3D" id="1.10.10.10">
    <property type="entry name" value="Winged helix-like DNA-binding domain superfamily/Winged helix DNA-binding domain"/>
    <property type="match status" value="1"/>
</dbReference>
<keyword evidence="2" id="KW-0238">DNA-binding</keyword>
<dbReference type="PANTHER" id="PTHR38445">
    <property type="entry name" value="HTH-TYPE TRANSCRIPTIONAL REPRESSOR YTRA"/>
    <property type="match status" value="1"/>
</dbReference>
<gene>
    <name evidence="5" type="ORF">CSQ87_03360</name>
</gene>
<protein>
    <submittedName>
        <fullName evidence="5">GntR family transcriptional regulator</fullName>
    </submittedName>
</protein>
<comment type="caution">
    <text evidence="5">The sequence shown here is derived from an EMBL/GenBank/DDBJ whole genome shotgun (WGS) entry which is preliminary data.</text>
</comment>
<dbReference type="AlphaFoldDB" id="A0A2M9HGG9"/>
<dbReference type="SUPFAM" id="SSF46785">
    <property type="entry name" value="Winged helix' DNA-binding domain"/>
    <property type="match status" value="1"/>
</dbReference>
<feature type="domain" description="HTH gntR-type" evidence="4">
    <location>
        <begin position="11"/>
        <end position="79"/>
    </location>
</feature>
<dbReference type="RefSeq" id="WP_100512440.1">
    <property type="nucleotide sequence ID" value="NZ_PEBK01000002.1"/>
</dbReference>
<dbReference type="PROSITE" id="PS50949">
    <property type="entry name" value="HTH_GNTR"/>
    <property type="match status" value="1"/>
</dbReference>